<name>A0ABT9BN03_9MICO</name>
<reference evidence="2 3" key="1">
    <citation type="submission" date="2023-07" db="EMBL/GenBank/DDBJ databases">
        <title>Protaetiibacter sp. nov WY-16 isolated from soil.</title>
        <authorList>
            <person name="Liu B."/>
            <person name="Wan Y."/>
        </authorList>
    </citation>
    <scope>NUCLEOTIDE SEQUENCE [LARGE SCALE GENOMIC DNA]</scope>
    <source>
        <strain evidence="2 3">WY-16</strain>
    </source>
</reference>
<evidence type="ECO:0000313" key="3">
    <source>
        <dbReference type="Proteomes" id="UP001241072"/>
    </source>
</evidence>
<organism evidence="2 3">
    <name type="scientific">Antiquaquibacter soli</name>
    <dbReference type="NCBI Taxonomy" id="3064523"/>
    <lineage>
        <taxon>Bacteria</taxon>
        <taxon>Bacillati</taxon>
        <taxon>Actinomycetota</taxon>
        <taxon>Actinomycetes</taxon>
        <taxon>Micrococcales</taxon>
        <taxon>Microbacteriaceae</taxon>
        <taxon>Antiquaquibacter</taxon>
    </lineage>
</organism>
<evidence type="ECO:0000256" key="1">
    <source>
        <dbReference type="SAM" id="Phobius"/>
    </source>
</evidence>
<keyword evidence="1" id="KW-0812">Transmembrane</keyword>
<protein>
    <submittedName>
        <fullName evidence="2">Uncharacterized protein</fullName>
    </submittedName>
</protein>
<dbReference type="Proteomes" id="UP001241072">
    <property type="component" value="Unassembled WGS sequence"/>
</dbReference>
<feature type="transmembrane region" description="Helical" evidence="1">
    <location>
        <begin position="22"/>
        <end position="46"/>
    </location>
</feature>
<accession>A0ABT9BN03</accession>
<keyword evidence="3" id="KW-1185">Reference proteome</keyword>
<comment type="caution">
    <text evidence="2">The sequence shown here is derived from an EMBL/GenBank/DDBJ whole genome shotgun (WGS) entry which is preliminary data.</text>
</comment>
<dbReference type="RefSeq" id="WP_305002758.1">
    <property type="nucleotide sequence ID" value="NZ_JAUQUB010000001.1"/>
</dbReference>
<evidence type="ECO:0000313" key="2">
    <source>
        <dbReference type="EMBL" id="MDO7882380.1"/>
    </source>
</evidence>
<sequence length="79" mass="8599">MAQLEGPNRQFLAYAAIAPLRLWPIVLVVTPFALAVAVYFGVAIGFEVHRGNLVRECSVTFPPGSPELTACEKSARSWP</sequence>
<keyword evidence="1" id="KW-1133">Transmembrane helix</keyword>
<proteinExistence type="predicted"/>
<dbReference type="EMBL" id="JAUQUB010000001">
    <property type="protein sequence ID" value="MDO7882380.1"/>
    <property type="molecule type" value="Genomic_DNA"/>
</dbReference>
<keyword evidence="1" id="KW-0472">Membrane</keyword>
<gene>
    <name evidence="2" type="ORF">Q5716_09115</name>
</gene>